<evidence type="ECO:0000313" key="3">
    <source>
        <dbReference type="EMBL" id="PND30098.1"/>
    </source>
</evidence>
<keyword evidence="1" id="KW-0472">Membrane</keyword>
<name>A0A2N8K9H9_9BURK</name>
<dbReference type="InterPro" id="IPR003399">
    <property type="entry name" value="Mce/MlaD"/>
</dbReference>
<organism evidence="3 4">
    <name type="scientific">Achromobacter pulmonis</name>
    <dbReference type="NCBI Taxonomy" id="1389932"/>
    <lineage>
        <taxon>Bacteria</taxon>
        <taxon>Pseudomonadati</taxon>
        <taxon>Pseudomonadota</taxon>
        <taxon>Betaproteobacteria</taxon>
        <taxon>Burkholderiales</taxon>
        <taxon>Alcaligenaceae</taxon>
        <taxon>Achromobacter</taxon>
    </lineage>
</organism>
<dbReference type="PANTHER" id="PTHR36698">
    <property type="entry name" value="BLL5892 PROTEIN"/>
    <property type="match status" value="1"/>
</dbReference>
<evidence type="ECO:0000313" key="4">
    <source>
        <dbReference type="Proteomes" id="UP000235994"/>
    </source>
</evidence>
<evidence type="ECO:0000259" key="2">
    <source>
        <dbReference type="Pfam" id="PF02470"/>
    </source>
</evidence>
<dbReference type="PANTHER" id="PTHR36698:SF3">
    <property type="entry name" value="ABC-TYPE TRANSPORT AUXILIARY LIPOPROTEIN COMPONENT DOMAIN-CONTAINING PROTEIN"/>
    <property type="match status" value="1"/>
</dbReference>
<accession>A0A2N8K9H9</accession>
<feature type="domain" description="Mce/MlaD" evidence="2">
    <location>
        <begin position="44"/>
        <end position="133"/>
    </location>
</feature>
<protein>
    <recommendedName>
        <fullName evidence="2">Mce/MlaD domain-containing protein</fullName>
    </recommendedName>
</protein>
<dbReference type="AlphaFoldDB" id="A0A2N8K9H9"/>
<sequence length="321" mass="34372">MKRNALLVGSFVVTSIIVLIASVLWLGGSDLLSSHQTAKIYYDGNVSGLTVGAPVTFRGVTVGEVTDVGIQMNMRSLDTTVPVSVKLQSSAMRFRDGSEDAIPDLPTLVKRGLRARLAMQSIVTGQKAIELDFLPDTPATLLGAPGEMEIPALRDRFGALIEQVADLPLRDISNDVRAAVKDMRSALSTMQTTLDSAATEFKLTTEQSRATLKTASEAIAHLEQNSAKTLQSIRTLADASKQTVVTAQPELVRLLAETRKASESANLAMTQLADMTSPNAPVRADLQSAVSDLSQAARGLRSLSELLEERPNAIIFGNARE</sequence>
<proteinExistence type="predicted"/>
<keyword evidence="4" id="KW-1185">Reference proteome</keyword>
<dbReference type="RefSeq" id="WP_102776163.1">
    <property type="nucleotide sequence ID" value="NZ_POQS01000012.1"/>
</dbReference>
<evidence type="ECO:0000256" key="1">
    <source>
        <dbReference type="SAM" id="Phobius"/>
    </source>
</evidence>
<dbReference type="SMR" id="A0A2N8K9H9"/>
<keyword evidence="1" id="KW-0812">Transmembrane</keyword>
<dbReference type="Proteomes" id="UP000235994">
    <property type="component" value="Unassembled WGS sequence"/>
</dbReference>
<feature type="transmembrane region" description="Helical" evidence="1">
    <location>
        <begin position="7"/>
        <end position="27"/>
    </location>
</feature>
<reference evidence="3 4" key="1">
    <citation type="submission" date="2018-01" db="EMBL/GenBank/DDBJ databases">
        <title>The draft genome of an aniline degradation strain ANB-1.</title>
        <authorList>
            <person name="Zhang L."/>
            <person name="Jiang J."/>
        </authorList>
    </citation>
    <scope>NUCLEOTIDE SEQUENCE [LARGE SCALE GENOMIC DNA]</scope>
    <source>
        <strain evidence="3 4">ANB-1</strain>
    </source>
</reference>
<gene>
    <name evidence="3" type="ORF">C1I89_31460</name>
</gene>
<keyword evidence="1" id="KW-1133">Transmembrane helix</keyword>
<dbReference type="EMBL" id="POQS01000012">
    <property type="protein sequence ID" value="PND30098.1"/>
    <property type="molecule type" value="Genomic_DNA"/>
</dbReference>
<comment type="caution">
    <text evidence="3">The sequence shown here is derived from an EMBL/GenBank/DDBJ whole genome shotgun (WGS) entry which is preliminary data.</text>
</comment>
<dbReference type="Pfam" id="PF02470">
    <property type="entry name" value="MlaD"/>
    <property type="match status" value="1"/>
</dbReference>